<dbReference type="NCBIfam" id="TIGR04215">
    <property type="entry name" value="choice_anch_A"/>
    <property type="match status" value="1"/>
</dbReference>
<gene>
    <name evidence="3" type="ORF">GCM10009606_49620</name>
</gene>
<dbReference type="NCBIfam" id="TIGR01451">
    <property type="entry name" value="B_ant_repeat"/>
    <property type="match status" value="1"/>
</dbReference>
<dbReference type="PANTHER" id="PTHR34819">
    <property type="entry name" value="LARGE CYSTEINE-RICH PERIPLASMIC PROTEIN OMCB"/>
    <property type="match status" value="1"/>
</dbReference>
<dbReference type="InterPro" id="IPR026588">
    <property type="entry name" value="Choice_anch_A"/>
</dbReference>
<evidence type="ECO:0000259" key="2">
    <source>
        <dbReference type="Pfam" id="PF20597"/>
    </source>
</evidence>
<evidence type="ECO:0000313" key="4">
    <source>
        <dbReference type="Proteomes" id="UP001499979"/>
    </source>
</evidence>
<keyword evidence="4" id="KW-1185">Reference proteome</keyword>
<dbReference type="InterPro" id="IPR047589">
    <property type="entry name" value="DUF11_rpt"/>
</dbReference>
<dbReference type="InterPro" id="IPR001434">
    <property type="entry name" value="OmcB-like_DUF11"/>
</dbReference>
<organism evidence="3 4">
    <name type="scientific">Nocardioides aquiterrae</name>
    <dbReference type="NCBI Taxonomy" id="203799"/>
    <lineage>
        <taxon>Bacteria</taxon>
        <taxon>Bacillati</taxon>
        <taxon>Actinomycetota</taxon>
        <taxon>Actinomycetes</taxon>
        <taxon>Propionibacteriales</taxon>
        <taxon>Nocardioidaceae</taxon>
        <taxon>Nocardioides</taxon>
    </lineage>
</organism>
<dbReference type="EMBL" id="BAAAJE010000038">
    <property type="protein sequence ID" value="GAA1166437.1"/>
    <property type="molecule type" value="Genomic_DNA"/>
</dbReference>
<dbReference type="InterPro" id="IPR051172">
    <property type="entry name" value="Chlamydia_OmcB"/>
</dbReference>
<name>A0ABN1UT43_9ACTN</name>
<evidence type="ECO:0000313" key="3">
    <source>
        <dbReference type="EMBL" id="GAA1166437.1"/>
    </source>
</evidence>
<accession>A0ABN1UT43</accession>
<dbReference type="Proteomes" id="UP001499979">
    <property type="component" value="Unassembled WGS sequence"/>
</dbReference>
<evidence type="ECO:0008006" key="5">
    <source>
        <dbReference type="Google" id="ProtNLM"/>
    </source>
</evidence>
<evidence type="ECO:0000259" key="1">
    <source>
        <dbReference type="Pfam" id="PF01345"/>
    </source>
</evidence>
<dbReference type="Pfam" id="PF01345">
    <property type="entry name" value="DUF11"/>
    <property type="match status" value="1"/>
</dbReference>
<proteinExistence type="predicted"/>
<comment type="caution">
    <text evidence="3">The sequence shown here is derived from an EMBL/GenBank/DDBJ whole genome shotgun (WGS) entry which is preliminary data.</text>
</comment>
<feature type="domain" description="Choice-of-anchor A" evidence="2">
    <location>
        <begin position="24"/>
        <end position="279"/>
    </location>
</feature>
<protein>
    <recommendedName>
        <fullName evidence="5">DUF11 domain-containing protein</fullName>
    </recommendedName>
</protein>
<dbReference type="Gene3D" id="2.60.40.3080">
    <property type="match status" value="1"/>
</dbReference>
<sequence>MLQLSGGGAAARTPVSCTTVSNAFGPATGWTEFVERNGSRGSESEGAIAYGGDHSAGGMTVGTRLPSGFPAGSAALVVAGTHGTYNLQKGSAYVTPQTGVNFNGGAGTGYLGSNPIDFAASFAQLRALSTAWGAASATGTVSSGTAGGNPALVFTGTDPALNVFTLTPAQAADLAAGKHVGYRVPGSATTIINVPGTSVTLAGQMWDVSSGASQVNDTVMASYPGIVWNFPDATTLTMSYGSAWGGHILAPRAAFTVSSVGHTIGQVIAKSFSSNFETHQNLLPSSSCVPPPPPTPGTPDVTITKSASTVTPTGGDTFTYTLTATNVGDAGATGVVVHDTLPAGVTFVSASAPCTQTAGVVTCAVGNLAAGASSTVTITVTANPIAGAGPVGETGDEHWMTPYHPEVQVDLEPGEQKSVSVSCDPGDILSDGDFRIDHVDQGTGTFSDVQILSAQSTGLGTWKGVIRNDAAGRVQAKAFTVCLPGRTEGGNNGHRHDLLADGALVTASQALAPGRASVTLTCRTGTVPIAPGYDLSSAAAVLVGSEADYANRTWTFTFDASSPVTAAVSARCLSTTTSPYAGHTHRLRFTHVVDTVSVPGDTADEGTEFKVTCPDDAKGVVATFDLPPGVQHWGNDPRLKERAFRLFNQSGTAKSATLDLLCLNDRTGTEMGTRVPVTVVNVATVTSTSTDANPANNAASATVTVQPGSDTAGFVGAPRLAGSSFSMRVVSSMPGRGAVTVKAGAKVLARGTVGLKPGRSSTASLPLSAAAKRHLARLDAVTVTVDPSRGRAVSRTVRVER</sequence>
<dbReference type="Pfam" id="PF20597">
    <property type="entry name" value="pAdhesive_15"/>
    <property type="match status" value="1"/>
</dbReference>
<reference evidence="3 4" key="1">
    <citation type="journal article" date="2019" name="Int. J. Syst. Evol. Microbiol.">
        <title>The Global Catalogue of Microorganisms (GCM) 10K type strain sequencing project: providing services to taxonomists for standard genome sequencing and annotation.</title>
        <authorList>
            <consortium name="The Broad Institute Genomics Platform"/>
            <consortium name="The Broad Institute Genome Sequencing Center for Infectious Disease"/>
            <person name="Wu L."/>
            <person name="Ma J."/>
        </authorList>
    </citation>
    <scope>NUCLEOTIDE SEQUENCE [LARGE SCALE GENOMIC DNA]</scope>
    <source>
        <strain evidence="3 4">JCM 11813</strain>
    </source>
</reference>
<feature type="domain" description="DUF11" evidence="1">
    <location>
        <begin position="300"/>
        <end position="383"/>
    </location>
</feature>
<dbReference type="PANTHER" id="PTHR34819:SF3">
    <property type="entry name" value="CELL SURFACE PROTEIN"/>
    <property type="match status" value="1"/>
</dbReference>